<dbReference type="SUPFAM" id="SSF53756">
    <property type="entry name" value="UDP-Glycosyltransferase/glycogen phosphorylase"/>
    <property type="match status" value="1"/>
</dbReference>
<name>A0ABQ1Z694_9BACT</name>
<sequence length="453" mass="51550">MERSDQKHILVLITNPFAVLNTIHSGLMGQLGKCYRISVMSDLLTVADVDHFNKHFQLNMQLLKTPVPSVSTFEKWLRAVETLLFGYCFGLETIRIKVMERGRVFHWLFSISQKSLTLILLSTSVMVFIRNWLIRRTTLSDLYVPLAAHNFLAVVSTSPFDLRENAIVNSLQIHGIPNISIIISWDNFTSKGLMNARPDLVLVWNPSMALEYQRFYAMFGELAAIRIAGIPRFDIYFRNPADESSNPAGVPGTDANTRIILFPTGAVKHHSCQNYVIEDLLEYAQTRPDVLILVRCHPRDDPRRYDHFGSVKNLRVFQSFGENTGKVPPADFLEILHFQLTTCTVCVQVASTMFLDAAACNKPCISIAYDAHPGVDYAGSVRRFYDYSHQLPLHKIHRKYIVYDRRELFGKLDEILGGRHVTTDLGKAVKCFTNQYSPDSALLSAQYIREWLG</sequence>
<reference evidence="2" key="1">
    <citation type="journal article" date="2019" name="Int. J. Syst. Evol. Microbiol.">
        <title>The Global Catalogue of Microorganisms (GCM) 10K type strain sequencing project: providing services to taxonomists for standard genome sequencing and annotation.</title>
        <authorList>
            <consortium name="The Broad Institute Genomics Platform"/>
            <consortium name="The Broad Institute Genome Sequencing Center for Infectious Disease"/>
            <person name="Wu L."/>
            <person name="Ma J."/>
        </authorList>
    </citation>
    <scope>NUCLEOTIDE SEQUENCE [LARGE SCALE GENOMIC DNA]</scope>
    <source>
        <strain evidence="2">CGMCC 1.15288</strain>
    </source>
</reference>
<proteinExistence type="predicted"/>
<keyword evidence="2" id="KW-1185">Reference proteome</keyword>
<evidence type="ECO:0000313" key="2">
    <source>
        <dbReference type="Proteomes" id="UP000600214"/>
    </source>
</evidence>
<comment type="caution">
    <text evidence="1">The sequence shown here is derived from an EMBL/GenBank/DDBJ whole genome shotgun (WGS) entry which is preliminary data.</text>
</comment>
<organism evidence="1 2">
    <name type="scientific">Dyadobacter endophyticus</name>
    <dbReference type="NCBI Taxonomy" id="1749036"/>
    <lineage>
        <taxon>Bacteria</taxon>
        <taxon>Pseudomonadati</taxon>
        <taxon>Bacteroidota</taxon>
        <taxon>Cytophagia</taxon>
        <taxon>Cytophagales</taxon>
        <taxon>Spirosomataceae</taxon>
        <taxon>Dyadobacter</taxon>
    </lineage>
</organism>
<dbReference type="RefSeq" id="WP_188938418.1">
    <property type="nucleotide sequence ID" value="NZ_BMIA01000005.1"/>
</dbReference>
<accession>A0ABQ1Z694</accession>
<dbReference type="EMBL" id="BMIA01000005">
    <property type="protein sequence ID" value="GGH50788.1"/>
    <property type="molecule type" value="Genomic_DNA"/>
</dbReference>
<gene>
    <name evidence="1" type="ORF">GCM10007423_53710</name>
</gene>
<dbReference type="Proteomes" id="UP000600214">
    <property type="component" value="Unassembled WGS sequence"/>
</dbReference>
<protein>
    <recommendedName>
        <fullName evidence="3">CDP-Glycerol:Poly(Glycerophosphate) glycerophosphotransferase</fullName>
    </recommendedName>
</protein>
<evidence type="ECO:0008006" key="3">
    <source>
        <dbReference type="Google" id="ProtNLM"/>
    </source>
</evidence>
<evidence type="ECO:0000313" key="1">
    <source>
        <dbReference type="EMBL" id="GGH50788.1"/>
    </source>
</evidence>